<evidence type="ECO:0000313" key="2">
    <source>
        <dbReference type="Proteomes" id="UP000265366"/>
    </source>
</evidence>
<keyword evidence="2" id="KW-1185">Reference proteome</keyword>
<accession>A0A3A1PHM9</accession>
<dbReference type="RefSeq" id="WP_119591194.1">
    <property type="nucleotide sequence ID" value="NZ_QXFM01000003.1"/>
</dbReference>
<reference evidence="1 2" key="1">
    <citation type="submission" date="2018-08" db="EMBL/GenBank/DDBJ databases">
        <title>Erythrobacter zhengii sp.nov., a bacterium isolated from deep-sea sediment.</title>
        <authorList>
            <person name="Fang C."/>
            <person name="Wu Y.-H."/>
            <person name="Sun C."/>
            <person name="Wang H."/>
            <person name="Cheng H."/>
            <person name="Meng F.-X."/>
            <person name="Wang C.-S."/>
            <person name="Xu X.-W."/>
        </authorList>
    </citation>
    <scope>NUCLEOTIDE SEQUENCE [LARGE SCALE GENOMIC DNA]</scope>
    <source>
        <strain evidence="1 2">CCTCC AB 2015396</strain>
    </source>
</reference>
<name>A0A3A1PHM9_9SPHN</name>
<organism evidence="1 2">
    <name type="scientific">Aurantiacibacter xanthus</name>
    <dbReference type="NCBI Taxonomy" id="1784712"/>
    <lineage>
        <taxon>Bacteria</taxon>
        <taxon>Pseudomonadati</taxon>
        <taxon>Pseudomonadota</taxon>
        <taxon>Alphaproteobacteria</taxon>
        <taxon>Sphingomonadales</taxon>
        <taxon>Erythrobacteraceae</taxon>
        <taxon>Aurantiacibacter</taxon>
    </lineage>
</organism>
<dbReference type="AlphaFoldDB" id="A0A3A1PHM9"/>
<dbReference type="InterPro" id="IPR018673">
    <property type="entry name" value="DUF2141"/>
</dbReference>
<sequence>MTLLTSLAILPLLAQGALQTGPDLGKAEGRCRANEQGPAFIVSVVGLKDRTGNLKLEVYPANEEDYLQDDNILLNAGKTFRRVEVPVPAGATPELCIRVPGPGRYSVVLLHDRDMNHRFNWQRDGVGFASNPSLGMSQPKWHQTVATAGSGRTRISITMNYLRGLRGMQPLN</sequence>
<dbReference type="OrthoDB" id="7189112at2"/>
<dbReference type="Proteomes" id="UP000265366">
    <property type="component" value="Unassembled WGS sequence"/>
</dbReference>
<evidence type="ECO:0000313" key="1">
    <source>
        <dbReference type="EMBL" id="RIV93389.1"/>
    </source>
</evidence>
<dbReference type="Pfam" id="PF09912">
    <property type="entry name" value="DUF2141"/>
    <property type="match status" value="1"/>
</dbReference>
<proteinExistence type="predicted"/>
<dbReference type="EMBL" id="QXFM01000003">
    <property type="protein sequence ID" value="RIV93389.1"/>
    <property type="molecule type" value="Genomic_DNA"/>
</dbReference>
<comment type="caution">
    <text evidence="1">The sequence shown here is derived from an EMBL/GenBank/DDBJ whole genome shotgun (WGS) entry which is preliminary data.</text>
</comment>
<gene>
    <name evidence="1" type="ORF">D2V17_00510</name>
</gene>
<protein>
    <submittedName>
        <fullName evidence="1">DUF2141 domain-containing protein</fullName>
    </submittedName>
</protein>